<dbReference type="Gene3D" id="3.40.630.30">
    <property type="match status" value="1"/>
</dbReference>
<sequence length="233" mass="25547">MPDCDPIRTRNEGLKTMVDPLREIWPPYGVTITCGPITLLPVRDDHFPELTALVRAGIHPAEQMPFLVPWTVGTPDEVSRRFIQYHWSVRGAMTMTDWKFETAIVVDGEIVGCQAFAATDFPTSRTGETGSWIGRGFQGRGVGTLARQAICAFAFDSLGARSVVSSAFTDNPASITVSTKVGYRADGTVEELAADGRMTVRRLFTLSREDFVAPPYPVEVTGVRAFKTMLGID</sequence>
<proteinExistence type="predicted"/>
<dbReference type="GO" id="GO:0005737">
    <property type="term" value="C:cytoplasm"/>
    <property type="evidence" value="ECO:0007669"/>
    <property type="project" value="TreeGrafter"/>
</dbReference>
<evidence type="ECO:0000313" key="1">
    <source>
        <dbReference type="EMBL" id="PCK25145.1"/>
    </source>
</evidence>
<dbReference type="InterPro" id="IPR051908">
    <property type="entry name" value="Ribosomal_N-acetyltransferase"/>
</dbReference>
<dbReference type="GO" id="GO:0008999">
    <property type="term" value="F:protein-N-terminal-alanine acetyltransferase activity"/>
    <property type="evidence" value="ECO:0007669"/>
    <property type="project" value="TreeGrafter"/>
</dbReference>
<accession>A0A2A5J6F5</accession>
<dbReference type="PROSITE" id="PS51186">
    <property type="entry name" value="GNAT"/>
    <property type="match status" value="1"/>
</dbReference>
<dbReference type="AlphaFoldDB" id="A0A1X0LQ92"/>
<name>A0A1X0LQ92_RHOSG</name>
<gene>
    <name evidence="1" type="ORF">CHR55_22115</name>
</gene>
<dbReference type="InterPro" id="IPR016181">
    <property type="entry name" value="Acyl_CoA_acyltransferase"/>
</dbReference>
<keyword evidence="1" id="KW-0808">Transferase</keyword>
<dbReference type="Proteomes" id="UP000230886">
    <property type="component" value="Unassembled WGS sequence"/>
</dbReference>
<dbReference type="PANTHER" id="PTHR43441:SF11">
    <property type="entry name" value="RIBOSOMAL-PROTEIN-SERINE ACETYLTRANSFERASE"/>
    <property type="match status" value="1"/>
</dbReference>
<dbReference type="SUPFAM" id="SSF55729">
    <property type="entry name" value="Acyl-CoA N-acyltransferases (Nat)"/>
    <property type="match status" value="1"/>
</dbReference>
<reference evidence="1 2" key="1">
    <citation type="submission" date="2017-07" db="EMBL/GenBank/DDBJ databases">
        <title>Draft sequence of Rhodococcus enclensis 23b-28.</title>
        <authorList>
            <person name="Besaury L."/>
            <person name="Sancelme M."/>
            <person name="Amato P."/>
            <person name="Lallement A."/>
            <person name="Delort A.-M."/>
        </authorList>
    </citation>
    <scope>NUCLEOTIDE SEQUENCE [LARGE SCALE GENOMIC DNA]</scope>
    <source>
        <strain evidence="1 2">23b-28</strain>
    </source>
</reference>
<organism evidence="1 2">
    <name type="scientific">Rhodococcus qingshengii</name>
    <dbReference type="NCBI Taxonomy" id="334542"/>
    <lineage>
        <taxon>Bacteria</taxon>
        <taxon>Bacillati</taxon>
        <taxon>Actinomycetota</taxon>
        <taxon>Actinomycetes</taxon>
        <taxon>Mycobacteriales</taxon>
        <taxon>Nocardiaceae</taxon>
        <taxon>Rhodococcus</taxon>
        <taxon>Rhodococcus erythropolis group</taxon>
    </lineage>
</organism>
<dbReference type="GO" id="GO:1990189">
    <property type="term" value="F:protein N-terminal-serine acetyltransferase activity"/>
    <property type="evidence" value="ECO:0007669"/>
    <property type="project" value="TreeGrafter"/>
</dbReference>
<dbReference type="InterPro" id="IPR000182">
    <property type="entry name" value="GNAT_dom"/>
</dbReference>
<dbReference type="PANTHER" id="PTHR43441">
    <property type="entry name" value="RIBOSOMAL-PROTEIN-SERINE ACETYLTRANSFERASE"/>
    <property type="match status" value="1"/>
</dbReference>
<protein>
    <submittedName>
        <fullName evidence="1">N-acetyltransferase</fullName>
    </submittedName>
</protein>
<dbReference type="Pfam" id="PF13302">
    <property type="entry name" value="Acetyltransf_3"/>
    <property type="match status" value="1"/>
</dbReference>
<evidence type="ECO:0000313" key="2">
    <source>
        <dbReference type="Proteomes" id="UP000230886"/>
    </source>
</evidence>
<accession>A0A1X0LQ92</accession>
<comment type="caution">
    <text evidence="1">The sequence shown here is derived from an EMBL/GenBank/DDBJ whole genome shotgun (WGS) entry which is preliminary data.</text>
</comment>
<dbReference type="EMBL" id="NOVD01000019">
    <property type="protein sequence ID" value="PCK25145.1"/>
    <property type="molecule type" value="Genomic_DNA"/>
</dbReference>